<dbReference type="AlphaFoldDB" id="A0A151IRJ4"/>
<protein>
    <recommendedName>
        <fullName evidence="3">HAT C-terminal dimerisation domain-containing protein</fullName>
    </recommendedName>
</protein>
<dbReference type="PANTHER" id="PTHR45913:SF21">
    <property type="entry name" value="DUF4371 DOMAIN-CONTAINING PROTEIN"/>
    <property type="match status" value="1"/>
</dbReference>
<evidence type="ECO:0008006" key="3">
    <source>
        <dbReference type="Google" id="ProtNLM"/>
    </source>
</evidence>
<dbReference type="EMBL" id="KQ981125">
    <property type="protein sequence ID" value="KYN09319.1"/>
    <property type="molecule type" value="Genomic_DNA"/>
</dbReference>
<gene>
    <name evidence="1" type="ORF">ALC57_18570</name>
</gene>
<sequence length="96" mass="11274">MSKRKSSENRAFNNEWEIKFKSLEPDIIFFALKIKSFFGSIYICESTFSSMKYIKFAQRNTLTNEALEHLLCFATTQIEVDNVKLVSNTKRIRLSH</sequence>
<dbReference type="Proteomes" id="UP000078492">
    <property type="component" value="Unassembled WGS sequence"/>
</dbReference>
<keyword evidence="2" id="KW-1185">Reference proteome</keyword>
<organism evidence="1 2">
    <name type="scientific">Trachymyrmex cornetzi</name>
    <dbReference type="NCBI Taxonomy" id="471704"/>
    <lineage>
        <taxon>Eukaryota</taxon>
        <taxon>Metazoa</taxon>
        <taxon>Ecdysozoa</taxon>
        <taxon>Arthropoda</taxon>
        <taxon>Hexapoda</taxon>
        <taxon>Insecta</taxon>
        <taxon>Pterygota</taxon>
        <taxon>Neoptera</taxon>
        <taxon>Endopterygota</taxon>
        <taxon>Hymenoptera</taxon>
        <taxon>Apocrita</taxon>
        <taxon>Aculeata</taxon>
        <taxon>Formicoidea</taxon>
        <taxon>Formicidae</taxon>
        <taxon>Myrmicinae</taxon>
        <taxon>Trachymyrmex</taxon>
    </lineage>
</organism>
<accession>A0A151IRJ4</accession>
<proteinExistence type="predicted"/>
<dbReference type="STRING" id="471704.A0A151IRJ4"/>
<evidence type="ECO:0000313" key="2">
    <source>
        <dbReference type="Proteomes" id="UP000078492"/>
    </source>
</evidence>
<dbReference type="PANTHER" id="PTHR45913">
    <property type="entry name" value="EPM2A-INTERACTING PROTEIN 1"/>
    <property type="match status" value="1"/>
</dbReference>
<reference evidence="1 2" key="1">
    <citation type="submission" date="2015-09" db="EMBL/GenBank/DDBJ databases">
        <title>Trachymyrmex cornetzi WGS genome.</title>
        <authorList>
            <person name="Nygaard S."/>
            <person name="Hu H."/>
            <person name="Boomsma J."/>
            <person name="Zhang G."/>
        </authorList>
    </citation>
    <scope>NUCLEOTIDE SEQUENCE [LARGE SCALE GENOMIC DNA]</scope>
    <source>
        <strain evidence="1">Tcor2-1</strain>
        <tissue evidence="1">Whole body</tissue>
    </source>
</reference>
<name>A0A151IRJ4_9HYME</name>
<evidence type="ECO:0000313" key="1">
    <source>
        <dbReference type="EMBL" id="KYN09319.1"/>
    </source>
</evidence>